<keyword evidence="2" id="KW-1185">Reference proteome</keyword>
<evidence type="ECO:0000313" key="2">
    <source>
        <dbReference type="Proteomes" id="UP000824890"/>
    </source>
</evidence>
<reference evidence="1 2" key="1">
    <citation type="submission" date="2021-05" db="EMBL/GenBank/DDBJ databases">
        <title>Genome Assembly of Synthetic Allotetraploid Brassica napus Reveals Homoeologous Exchanges between Subgenomes.</title>
        <authorList>
            <person name="Davis J.T."/>
        </authorList>
    </citation>
    <scope>NUCLEOTIDE SEQUENCE [LARGE SCALE GENOMIC DNA]</scope>
    <source>
        <strain evidence="2">cv. Da-Ae</strain>
        <tissue evidence="1">Seedling</tissue>
    </source>
</reference>
<proteinExistence type="predicted"/>
<evidence type="ECO:0000313" key="1">
    <source>
        <dbReference type="EMBL" id="KAH0884566.1"/>
    </source>
</evidence>
<protein>
    <submittedName>
        <fullName evidence="1">Uncharacterized protein</fullName>
    </submittedName>
</protein>
<gene>
    <name evidence="1" type="ORF">HID58_060662</name>
</gene>
<dbReference type="EMBL" id="JAGKQM010000014">
    <property type="protein sequence ID" value="KAH0884566.1"/>
    <property type="molecule type" value="Genomic_DNA"/>
</dbReference>
<dbReference type="Proteomes" id="UP000824890">
    <property type="component" value="Unassembled WGS sequence"/>
</dbReference>
<accession>A0ABQ7ZWB4</accession>
<sequence>MLRNTKMEPFMVLRVSVNSGAGRNPDSSFLWSTTRVTSFVPVSDFYRGIRAVLTPWHCVRSQGNPQIFYNKQLQGLRIILASPANGLRSWSSSCFGF</sequence>
<comment type="caution">
    <text evidence="1">The sequence shown here is derived from an EMBL/GenBank/DDBJ whole genome shotgun (WGS) entry which is preliminary data.</text>
</comment>
<organism evidence="1 2">
    <name type="scientific">Brassica napus</name>
    <name type="common">Rape</name>
    <dbReference type="NCBI Taxonomy" id="3708"/>
    <lineage>
        <taxon>Eukaryota</taxon>
        <taxon>Viridiplantae</taxon>
        <taxon>Streptophyta</taxon>
        <taxon>Embryophyta</taxon>
        <taxon>Tracheophyta</taxon>
        <taxon>Spermatophyta</taxon>
        <taxon>Magnoliopsida</taxon>
        <taxon>eudicotyledons</taxon>
        <taxon>Gunneridae</taxon>
        <taxon>Pentapetalae</taxon>
        <taxon>rosids</taxon>
        <taxon>malvids</taxon>
        <taxon>Brassicales</taxon>
        <taxon>Brassicaceae</taxon>
        <taxon>Brassiceae</taxon>
        <taxon>Brassica</taxon>
    </lineage>
</organism>
<name>A0ABQ7ZWB4_BRANA</name>